<feature type="domain" description="CBS" evidence="2">
    <location>
        <begin position="578"/>
        <end position="636"/>
    </location>
</feature>
<dbReference type="Proteomes" id="UP000886005">
    <property type="component" value="Unassembled WGS sequence"/>
</dbReference>
<dbReference type="EMBL" id="DRLD01000044">
    <property type="protein sequence ID" value="HED09365.1"/>
    <property type="molecule type" value="Genomic_DNA"/>
</dbReference>
<dbReference type="PROSITE" id="PS51371">
    <property type="entry name" value="CBS"/>
    <property type="match status" value="2"/>
</dbReference>
<accession>A0A7V1LK36</accession>
<dbReference type="Pfam" id="PF04107">
    <property type="entry name" value="GCS2"/>
    <property type="match status" value="1"/>
</dbReference>
<dbReference type="InterPro" id="IPR000644">
    <property type="entry name" value="CBS_dom"/>
</dbReference>
<dbReference type="InterPro" id="IPR046342">
    <property type="entry name" value="CBS_dom_sf"/>
</dbReference>
<dbReference type="InterPro" id="IPR006336">
    <property type="entry name" value="GCS2"/>
</dbReference>
<dbReference type="PANTHER" id="PTHR36510">
    <property type="entry name" value="GLUTAMATE--CYSTEINE LIGASE 2-RELATED"/>
    <property type="match status" value="1"/>
</dbReference>
<sequence length="641" mass="73826">MGESAVNRRGTGNERNRFIESMLRDIKALEIMLERGLFEQGIERIGAEQEMCLVDRHWKPAPVNMSILSELKDEHFTTELARFNMEMNLDPLTFSGNCLSTLENQLRDLVTRVDDVAAKFNARPILTGILPTIHKSDLGMENITPNPRYKILSDLLVEFRGGSFELHISGTDELITKHQNILFEACNTSFQVHYQIDADEFVDKYNWAQAISGPLLAQATNSPLLLGKRLWRETRIALFQQSIDIRKSSRVMRDRIPRVFFGTGWVRHSILELFQEDIARHEIIFSDDVREDALRMLEEGKIPKLNALLLHNGSIYKWNRPVYGITNGKPHLRIENRLIPSGPTIVDEMANTAFWLGLMKGMPDEYRNLETKMDFDDAKTNFIKAARMGLGAQFRWINHEKLVPSDDLITKELIPIAREGLKKAKIDKADISKYLGIIQERVETQRTGSQWVVDSFSRFKKDVTIDEALVATTAGIYYRQREGKPVHTWSKGQLKEGGSWVNRYKRIRQIMSTDLFTVREEDLIKLVTNIMDWRNFHHIPVENSKGELKGLISSDLLIHHYGSNFDTEISKLTVKDIMVKNPTTVRPSMLTVDALRMMRKNDLKYLLVTEERKLVGIVTEYDFVRICQGLFEELESGTENL</sequence>
<dbReference type="SMART" id="SM00116">
    <property type="entry name" value="CBS"/>
    <property type="match status" value="2"/>
</dbReference>
<dbReference type="PANTHER" id="PTHR36510:SF3">
    <property type="entry name" value="CONSERVED PROTEIN"/>
    <property type="match status" value="1"/>
</dbReference>
<dbReference type="Gene3D" id="3.30.590.20">
    <property type="match status" value="1"/>
</dbReference>
<protein>
    <submittedName>
        <fullName evidence="3">CBS domain-containing protein</fullName>
    </submittedName>
</protein>
<dbReference type="Pfam" id="PF00571">
    <property type="entry name" value="CBS"/>
    <property type="match status" value="2"/>
</dbReference>
<dbReference type="InterPro" id="IPR014746">
    <property type="entry name" value="Gln_synth/guanido_kin_cat_dom"/>
</dbReference>
<dbReference type="SUPFAM" id="SSF54631">
    <property type="entry name" value="CBS-domain pair"/>
    <property type="match status" value="1"/>
</dbReference>
<feature type="domain" description="CBS" evidence="2">
    <location>
        <begin position="511"/>
        <end position="567"/>
    </location>
</feature>
<dbReference type="SUPFAM" id="SSF55931">
    <property type="entry name" value="Glutamine synthetase/guanido kinase"/>
    <property type="match status" value="1"/>
</dbReference>
<evidence type="ECO:0000313" key="3">
    <source>
        <dbReference type="EMBL" id="HED09365.1"/>
    </source>
</evidence>
<dbReference type="GO" id="GO:0016879">
    <property type="term" value="F:ligase activity, forming carbon-nitrogen bonds"/>
    <property type="evidence" value="ECO:0007669"/>
    <property type="project" value="TreeGrafter"/>
</dbReference>
<reference evidence="3" key="1">
    <citation type="journal article" date="2020" name="mSystems">
        <title>Genome- and Community-Level Interaction Insights into Carbon Utilization and Element Cycling Functions of Hydrothermarchaeota in Hydrothermal Sediment.</title>
        <authorList>
            <person name="Zhou Z."/>
            <person name="Liu Y."/>
            <person name="Xu W."/>
            <person name="Pan J."/>
            <person name="Luo Z.H."/>
            <person name="Li M."/>
        </authorList>
    </citation>
    <scope>NUCLEOTIDE SEQUENCE [LARGE SCALE GENOMIC DNA]</scope>
    <source>
        <strain evidence="3">HyVt-456</strain>
    </source>
</reference>
<name>A0A7V1LK36_CALAY</name>
<dbReference type="InterPro" id="IPR050141">
    <property type="entry name" value="GCL_type2/YbdK_subfam"/>
</dbReference>
<evidence type="ECO:0000256" key="1">
    <source>
        <dbReference type="PROSITE-ProRule" id="PRU00703"/>
    </source>
</evidence>
<dbReference type="Gene3D" id="3.10.580.10">
    <property type="entry name" value="CBS-domain"/>
    <property type="match status" value="1"/>
</dbReference>
<dbReference type="AlphaFoldDB" id="A0A7V1LK36"/>
<keyword evidence="1" id="KW-0129">CBS domain</keyword>
<comment type="caution">
    <text evidence="3">The sequence shown here is derived from an EMBL/GenBank/DDBJ whole genome shotgun (WGS) entry which is preliminary data.</text>
</comment>
<evidence type="ECO:0000259" key="2">
    <source>
        <dbReference type="PROSITE" id="PS51371"/>
    </source>
</evidence>
<gene>
    <name evidence="3" type="ORF">ENJ10_01630</name>
</gene>
<organism evidence="3">
    <name type="scientific">Caldithrix abyssi</name>
    <dbReference type="NCBI Taxonomy" id="187145"/>
    <lineage>
        <taxon>Bacteria</taxon>
        <taxon>Pseudomonadati</taxon>
        <taxon>Calditrichota</taxon>
        <taxon>Calditrichia</taxon>
        <taxon>Calditrichales</taxon>
        <taxon>Calditrichaceae</taxon>
        <taxon>Caldithrix</taxon>
    </lineage>
</organism>
<proteinExistence type="predicted"/>